<name>A0A0P1AT63_PLAHL</name>
<keyword evidence="3" id="KW-1185">Reference proteome</keyword>
<dbReference type="GeneID" id="36395809"/>
<evidence type="ECO:0000313" key="3">
    <source>
        <dbReference type="Proteomes" id="UP000054928"/>
    </source>
</evidence>
<protein>
    <submittedName>
        <fullName evidence="2">Uncharacterized protein</fullName>
    </submittedName>
</protein>
<dbReference type="RefSeq" id="XP_024580755.1">
    <property type="nucleotide sequence ID" value="XM_024730483.1"/>
</dbReference>
<reference evidence="3" key="1">
    <citation type="submission" date="2014-09" db="EMBL/GenBank/DDBJ databases">
        <authorList>
            <person name="Sharma Rahul"/>
            <person name="Thines Marco"/>
        </authorList>
    </citation>
    <scope>NUCLEOTIDE SEQUENCE [LARGE SCALE GENOMIC DNA]</scope>
</reference>
<evidence type="ECO:0000313" key="2">
    <source>
        <dbReference type="EMBL" id="CEG44386.1"/>
    </source>
</evidence>
<evidence type="ECO:0000256" key="1">
    <source>
        <dbReference type="SAM" id="MobiDB-lite"/>
    </source>
</evidence>
<dbReference type="EMBL" id="CCYD01001204">
    <property type="protein sequence ID" value="CEG44386.1"/>
    <property type="molecule type" value="Genomic_DNA"/>
</dbReference>
<feature type="region of interest" description="Disordered" evidence="1">
    <location>
        <begin position="1"/>
        <end position="50"/>
    </location>
</feature>
<dbReference type="Proteomes" id="UP000054928">
    <property type="component" value="Unassembled WGS sequence"/>
</dbReference>
<dbReference type="AlphaFoldDB" id="A0A0P1AT63"/>
<organism evidence="2 3">
    <name type="scientific">Plasmopara halstedii</name>
    <name type="common">Downy mildew of sunflower</name>
    <dbReference type="NCBI Taxonomy" id="4781"/>
    <lineage>
        <taxon>Eukaryota</taxon>
        <taxon>Sar</taxon>
        <taxon>Stramenopiles</taxon>
        <taxon>Oomycota</taxon>
        <taxon>Peronosporomycetes</taxon>
        <taxon>Peronosporales</taxon>
        <taxon>Peronosporaceae</taxon>
        <taxon>Plasmopara</taxon>
    </lineage>
</organism>
<feature type="compositionally biased region" description="Acidic residues" evidence="1">
    <location>
        <begin position="1"/>
        <end position="11"/>
    </location>
</feature>
<accession>A0A0P1AT63</accession>
<proteinExistence type="predicted"/>
<sequence>MVSLVEDEPDETDNKAEDTVSEFESEGPCGKHYQHTQSLETRRKLSKRKH</sequence>